<dbReference type="RefSeq" id="WP_155933108.1">
    <property type="nucleotide sequence ID" value="NZ_WODC01000003.1"/>
</dbReference>
<dbReference type="AlphaFoldDB" id="A0A7K1KMV5"/>
<dbReference type="EMBL" id="WODC01000003">
    <property type="protein sequence ID" value="MUM77202.1"/>
    <property type="molecule type" value="Genomic_DNA"/>
</dbReference>
<keyword evidence="6 11" id="KW-0812">Transmembrane</keyword>
<evidence type="ECO:0000256" key="3">
    <source>
        <dbReference type="ARBA" id="ARBA00022448"/>
    </source>
</evidence>
<feature type="compositionally biased region" description="Basic and acidic residues" evidence="10">
    <location>
        <begin position="62"/>
        <end position="77"/>
    </location>
</feature>
<feature type="domain" description="TonB C-terminal" evidence="12">
    <location>
        <begin position="128"/>
        <end position="219"/>
    </location>
</feature>
<keyword evidence="8 11" id="KW-1133">Transmembrane helix</keyword>
<evidence type="ECO:0000256" key="7">
    <source>
        <dbReference type="ARBA" id="ARBA00022927"/>
    </source>
</evidence>
<dbReference type="Pfam" id="PF03544">
    <property type="entry name" value="TonB_C"/>
    <property type="match status" value="1"/>
</dbReference>
<accession>A0A7K1KMV5</accession>
<dbReference type="GO" id="GO:0055085">
    <property type="term" value="P:transmembrane transport"/>
    <property type="evidence" value="ECO:0007669"/>
    <property type="project" value="InterPro"/>
</dbReference>
<dbReference type="InterPro" id="IPR051045">
    <property type="entry name" value="TonB-dependent_transducer"/>
</dbReference>
<proteinExistence type="inferred from homology"/>
<keyword evidence="9 11" id="KW-0472">Membrane</keyword>
<dbReference type="PANTHER" id="PTHR33446">
    <property type="entry name" value="PROTEIN TONB-RELATED"/>
    <property type="match status" value="1"/>
</dbReference>
<evidence type="ECO:0000256" key="9">
    <source>
        <dbReference type="ARBA" id="ARBA00023136"/>
    </source>
</evidence>
<dbReference type="InterPro" id="IPR006260">
    <property type="entry name" value="TonB/TolA_C"/>
</dbReference>
<evidence type="ECO:0000313" key="13">
    <source>
        <dbReference type="EMBL" id="MUM77202.1"/>
    </source>
</evidence>
<sequence length="219" mass="23762">MLRRTGDSREFAAACMAAVMIAGLAYVGVLLLNDGRQPATHSEITGAIRLAVPRADTPPEPPKPKKLEETKPPEKLPKTVSQRSKTQANKPQMSVSLPSFSADLHPGLGGGIAIPDMDLGGVGFSMDEVDEVPHPLRSVPPEYPYTAQRSRIEGEVVVRMLVTSQGEPTNVTIHSTNPPGVFDKAALAAAKRWKFQPGRYQGRAVDTWVLLPFTFELTR</sequence>
<dbReference type="GO" id="GO:0031992">
    <property type="term" value="F:energy transducer activity"/>
    <property type="evidence" value="ECO:0007669"/>
    <property type="project" value="InterPro"/>
</dbReference>
<evidence type="ECO:0000313" key="14">
    <source>
        <dbReference type="Proteomes" id="UP000461162"/>
    </source>
</evidence>
<keyword evidence="7" id="KW-0653">Protein transport</keyword>
<keyword evidence="3" id="KW-0813">Transport</keyword>
<comment type="subcellular location">
    <subcellularLocation>
        <location evidence="1">Cell inner membrane</location>
        <topology evidence="1">Single-pass membrane protein</topology>
        <orientation evidence="1">Periplasmic side</orientation>
    </subcellularLocation>
</comment>
<dbReference type="SUPFAM" id="SSF74653">
    <property type="entry name" value="TolA/TonB C-terminal domain"/>
    <property type="match status" value="1"/>
</dbReference>
<evidence type="ECO:0000256" key="6">
    <source>
        <dbReference type="ARBA" id="ARBA00022692"/>
    </source>
</evidence>
<dbReference type="GO" id="GO:0098797">
    <property type="term" value="C:plasma membrane protein complex"/>
    <property type="evidence" value="ECO:0007669"/>
    <property type="project" value="TreeGrafter"/>
</dbReference>
<evidence type="ECO:0000256" key="10">
    <source>
        <dbReference type="SAM" id="MobiDB-lite"/>
    </source>
</evidence>
<evidence type="ECO:0000256" key="11">
    <source>
        <dbReference type="SAM" id="Phobius"/>
    </source>
</evidence>
<dbReference type="Proteomes" id="UP000461162">
    <property type="component" value="Unassembled WGS sequence"/>
</dbReference>
<dbReference type="GO" id="GO:0015031">
    <property type="term" value="P:protein transport"/>
    <property type="evidence" value="ECO:0007669"/>
    <property type="project" value="UniProtKB-KW"/>
</dbReference>
<evidence type="ECO:0000256" key="5">
    <source>
        <dbReference type="ARBA" id="ARBA00022519"/>
    </source>
</evidence>
<evidence type="ECO:0000256" key="8">
    <source>
        <dbReference type="ARBA" id="ARBA00022989"/>
    </source>
</evidence>
<gene>
    <name evidence="13" type="ORF">GKC30_06105</name>
</gene>
<organism evidence="13 14">
    <name type="scientific">Pseudodesulfovibrio alkaliphilus</name>
    <dbReference type="NCBI Taxonomy" id="2661613"/>
    <lineage>
        <taxon>Bacteria</taxon>
        <taxon>Pseudomonadati</taxon>
        <taxon>Thermodesulfobacteriota</taxon>
        <taxon>Desulfovibrionia</taxon>
        <taxon>Desulfovibrionales</taxon>
        <taxon>Desulfovibrionaceae</taxon>
    </lineage>
</organism>
<evidence type="ECO:0000256" key="2">
    <source>
        <dbReference type="ARBA" id="ARBA00006555"/>
    </source>
</evidence>
<evidence type="ECO:0000256" key="4">
    <source>
        <dbReference type="ARBA" id="ARBA00022475"/>
    </source>
</evidence>
<name>A0A7K1KMV5_9BACT</name>
<keyword evidence="5" id="KW-0997">Cell inner membrane</keyword>
<dbReference type="Gene3D" id="3.30.1150.10">
    <property type="match status" value="1"/>
</dbReference>
<feature type="region of interest" description="Disordered" evidence="10">
    <location>
        <begin position="46"/>
        <end position="92"/>
    </location>
</feature>
<dbReference type="GO" id="GO:0030288">
    <property type="term" value="C:outer membrane-bounded periplasmic space"/>
    <property type="evidence" value="ECO:0007669"/>
    <property type="project" value="InterPro"/>
</dbReference>
<dbReference type="PRINTS" id="PR01374">
    <property type="entry name" value="TONBPROTEIN"/>
</dbReference>
<dbReference type="InterPro" id="IPR037682">
    <property type="entry name" value="TonB_C"/>
</dbReference>
<dbReference type="InterPro" id="IPR003538">
    <property type="entry name" value="TonB"/>
</dbReference>
<reference evidence="13 14" key="1">
    <citation type="submission" date="2019-11" db="EMBL/GenBank/DDBJ databases">
        <title>Pseudodesulfovibrio alkaliphilus, sp. nov., an alkaliphilic sulfate-reducing bacteria from mud volcano of Taman peninsula, Russia.</title>
        <authorList>
            <person name="Frolova A."/>
            <person name="Merkel A.Y."/>
            <person name="Slobodkin A.I."/>
        </authorList>
    </citation>
    <scope>NUCLEOTIDE SEQUENCE [LARGE SCALE GENOMIC DNA]</scope>
    <source>
        <strain evidence="13 14">F-1</strain>
    </source>
</reference>
<dbReference type="GO" id="GO:0015891">
    <property type="term" value="P:siderophore transport"/>
    <property type="evidence" value="ECO:0007669"/>
    <property type="project" value="InterPro"/>
</dbReference>
<feature type="compositionally biased region" description="Polar residues" evidence="10">
    <location>
        <begin position="80"/>
        <end position="92"/>
    </location>
</feature>
<comment type="caution">
    <text evidence="13">The sequence shown here is derived from an EMBL/GenBank/DDBJ whole genome shotgun (WGS) entry which is preliminary data.</text>
</comment>
<comment type="similarity">
    <text evidence="2">Belongs to the TonB family.</text>
</comment>
<keyword evidence="4" id="KW-1003">Cell membrane</keyword>
<dbReference type="NCBIfam" id="TIGR01352">
    <property type="entry name" value="tonB_Cterm"/>
    <property type="match status" value="1"/>
</dbReference>
<evidence type="ECO:0000259" key="12">
    <source>
        <dbReference type="PROSITE" id="PS52015"/>
    </source>
</evidence>
<dbReference type="PANTHER" id="PTHR33446:SF2">
    <property type="entry name" value="PROTEIN TONB"/>
    <property type="match status" value="1"/>
</dbReference>
<feature type="transmembrane region" description="Helical" evidence="11">
    <location>
        <begin position="12"/>
        <end position="32"/>
    </location>
</feature>
<evidence type="ECO:0000256" key="1">
    <source>
        <dbReference type="ARBA" id="ARBA00004383"/>
    </source>
</evidence>
<keyword evidence="14" id="KW-1185">Reference proteome</keyword>
<dbReference type="PROSITE" id="PS52015">
    <property type="entry name" value="TONB_CTD"/>
    <property type="match status" value="1"/>
</dbReference>
<protein>
    <submittedName>
        <fullName evidence="13">TonB family protein</fullName>
    </submittedName>
</protein>